<evidence type="ECO:0000256" key="1">
    <source>
        <dbReference type="SAM" id="MobiDB-lite"/>
    </source>
</evidence>
<dbReference type="AlphaFoldDB" id="B6SK29"/>
<dbReference type="EMBL" id="EU953094">
    <property type="protein sequence ID" value="ACG25212.1"/>
    <property type="molecule type" value="mRNA"/>
</dbReference>
<accession>B6SK29</accession>
<feature type="compositionally biased region" description="Low complexity" evidence="1">
    <location>
        <begin position="58"/>
        <end position="78"/>
    </location>
</feature>
<reference evidence="2" key="1">
    <citation type="journal article" date="2009" name="Plant Mol. Biol.">
        <title>Insights into corn genes derived from large-scale cDNA sequencing.</title>
        <authorList>
            <person name="Alexandrov N.N."/>
            <person name="Brover V.V."/>
            <person name="Freidin S."/>
            <person name="Troukhan M.E."/>
            <person name="Tatarinova T.V."/>
            <person name="Zhang H."/>
            <person name="Swaller T.J."/>
            <person name="Lu Y.P."/>
            <person name="Bouck J."/>
            <person name="Flavell R.B."/>
            <person name="Feldmann K.A."/>
        </authorList>
    </citation>
    <scope>NUCLEOTIDE SEQUENCE</scope>
</reference>
<proteinExistence type="evidence at transcript level"/>
<evidence type="ECO:0000313" key="2">
    <source>
        <dbReference type="EMBL" id="ACG25212.1"/>
    </source>
</evidence>
<name>B6SK29_MAIZE</name>
<feature type="region of interest" description="Disordered" evidence="1">
    <location>
        <begin position="57"/>
        <end position="78"/>
    </location>
</feature>
<sequence length="78" mass="8044">MVPWMPAPLLDAPARFLACSPRPMPSSHGRPGSPWLSFLPAGSPQIAPGLFPLVENTSGAAPPWNSPPASACPFPAAT</sequence>
<organism evidence="2">
    <name type="scientific">Zea mays</name>
    <name type="common">Maize</name>
    <dbReference type="NCBI Taxonomy" id="4577"/>
    <lineage>
        <taxon>Eukaryota</taxon>
        <taxon>Viridiplantae</taxon>
        <taxon>Streptophyta</taxon>
        <taxon>Embryophyta</taxon>
        <taxon>Tracheophyta</taxon>
        <taxon>Spermatophyta</taxon>
        <taxon>Magnoliopsida</taxon>
        <taxon>Liliopsida</taxon>
        <taxon>Poales</taxon>
        <taxon>Poaceae</taxon>
        <taxon>PACMAD clade</taxon>
        <taxon>Panicoideae</taxon>
        <taxon>Andropogonodae</taxon>
        <taxon>Andropogoneae</taxon>
        <taxon>Tripsacinae</taxon>
        <taxon>Zea</taxon>
    </lineage>
</organism>
<dbReference type="EMBL" id="EU961502">
    <property type="protein sequence ID" value="ACG33620.1"/>
    <property type="molecule type" value="mRNA"/>
</dbReference>
<protein>
    <submittedName>
        <fullName evidence="2">Uncharacterized protein</fullName>
    </submittedName>
</protein>